<evidence type="ECO:0000313" key="2">
    <source>
        <dbReference type="Proteomes" id="UP001526201"/>
    </source>
</evidence>
<sequence length="192" mass="20624">MSQLSFFSAESVPPAVADLTGLLAAAGQVVLVGSGARLSVVVDRLWRAKALAEMIGDSGLVPEIGRTDEDTPLIRTAVDPRLVTVAREWTRGAVKTVPPHWLPGPRELRAWTLAAGYPEADRYLLGLDPHAPDTHSTLASALMRVGIAPTLIGTRGARPALRISGRRRLSRLVENVGEPPDDIEAFACWPRV</sequence>
<dbReference type="EMBL" id="JACKTY010000050">
    <property type="protein sequence ID" value="MCV7230463.1"/>
    <property type="molecule type" value="Genomic_DNA"/>
</dbReference>
<organism evidence="1 2">
    <name type="scientific">Mycolicibacterium komossense</name>
    <dbReference type="NCBI Taxonomy" id="1779"/>
    <lineage>
        <taxon>Bacteria</taxon>
        <taxon>Bacillati</taxon>
        <taxon>Actinomycetota</taxon>
        <taxon>Actinomycetes</taxon>
        <taxon>Mycobacteriales</taxon>
        <taxon>Mycobacteriaceae</taxon>
        <taxon>Mycolicibacterium</taxon>
    </lineage>
</organism>
<dbReference type="RefSeq" id="WP_264071745.1">
    <property type="nucleotide sequence ID" value="NZ_JACKTY010000050.1"/>
</dbReference>
<comment type="caution">
    <text evidence="1">The sequence shown here is derived from an EMBL/GenBank/DDBJ whole genome shotgun (WGS) entry which is preliminary data.</text>
</comment>
<proteinExistence type="predicted"/>
<name>A0ABT3CM90_9MYCO</name>
<dbReference type="Proteomes" id="UP001526201">
    <property type="component" value="Unassembled WGS sequence"/>
</dbReference>
<accession>A0ABT3CM90</accession>
<protein>
    <submittedName>
        <fullName evidence="1">Uncharacterized protein</fullName>
    </submittedName>
</protein>
<reference evidence="1 2" key="1">
    <citation type="journal article" date="2022" name="BMC Genomics">
        <title>Comparative genome analysis of mycobacteria focusing on tRNA and non-coding RNA.</title>
        <authorList>
            <person name="Behra P.R.K."/>
            <person name="Pettersson B.M.F."/>
            <person name="Ramesh M."/>
            <person name="Das S."/>
            <person name="Dasgupta S."/>
            <person name="Kirsebom L.A."/>
        </authorList>
    </citation>
    <scope>NUCLEOTIDE SEQUENCE [LARGE SCALE GENOMIC DNA]</scope>
    <source>
        <strain evidence="1 2">DSM 44078</strain>
    </source>
</reference>
<gene>
    <name evidence="1" type="ORF">H7J73_31090</name>
</gene>
<evidence type="ECO:0000313" key="1">
    <source>
        <dbReference type="EMBL" id="MCV7230463.1"/>
    </source>
</evidence>
<keyword evidence="2" id="KW-1185">Reference proteome</keyword>